<dbReference type="Proteomes" id="UP001320831">
    <property type="component" value="Unassembled WGS sequence"/>
</dbReference>
<evidence type="ECO:0008006" key="3">
    <source>
        <dbReference type="Google" id="ProtNLM"/>
    </source>
</evidence>
<comment type="caution">
    <text evidence="1">The sequence shown here is derived from an EMBL/GenBank/DDBJ whole genome shotgun (WGS) entry which is preliminary data.</text>
</comment>
<dbReference type="EMBL" id="JAOCZP010000017">
    <property type="protein sequence ID" value="MCT7378665.1"/>
    <property type="molecule type" value="Genomic_DNA"/>
</dbReference>
<sequence>MSGLSGCIAAKRNFHCLPILRVVLRRRIDAPFEVERAVNGQSIETRLEARQRFKILPLVADLEQWLRSERAGISKHDPGSSIFSIASTGRACRTTLIAYPSDNLPGRPQSSPDGYT</sequence>
<dbReference type="RefSeq" id="WP_260907710.1">
    <property type="nucleotide sequence ID" value="NZ_JAOCZP010000017.1"/>
</dbReference>
<organism evidence="1 2">
    <name type="scientific">Chelativorans salis</name>
    <dbReference type="NCBI Taxonomy" id="2978478"/>
    <lineage>
        <taxon>Bacteria</taxon>
        <taxon>Pseudomonadati</taxon>
        <taxon>Pseudomonadota</taxon>
        <taxon>Alphaproteobacteria</taxon>
        <taxon>Hyphomicrobiales</taxon>
        <taxon>Phyllobacteriaceae</taxon>
        <taxon>Chelativorans</taxon>
    </lineage>
</organism>
<name>A0ABT2LVW7_9HYPH</name>
<evidence type="ECO:0000313" key="1">
    <source>
        <dbReference type="EMBL" id="MCT7378665.1"/>
    </source>
</evidence>
<keyword evidence="2" id="KW-1185">Reference proteome</keyword>
<accession>A0ABT2LVW7</accession>
<proteinExistence type="predicted"/>
<evidence type="ECO:0000313" key="2">
    <source>
        <dbReference type="Proteomes" id="UP001320831"/>
    </source>
</evidence>
<gene>
    <name evidence="1" type="ORF">N5A92_27030</name>
</gene>
<reference evidence="1 2" key="1">
    <citation type="submission" date="2022-09" db="EMBL/GenBank/DDBJ databases">
        <title>Chelativorans salina sp. nov., a novel slightly halophilic bacterium isolated from a saline lake sediment enrichment.</title>
        <authorList>
            <person name="Gao L."/>
            <person name="Fang B.-Z."/>
            <person name="Li W.-J."/>
        </authorList>
    </citation>
    <scope>NUCLEOTIDE SEQUENCE [LARGE SCALE GENOMIC DNA]</scope>
    <source>
        <strain evidence="1 2">EGI FJ00035</strain>
    </source>
</reference>
<protein>
    <recommendedName>
        <fullName evidence="3">Transposase</fullName>
    </recommendedName>
</protein>